<feature type="signal peptide" evidence="1">
    <location>
        <begin position="1"/>
        <end position="19"/>
    </location>
</feature>
<feature type="chain" id="PRO_5045104407" description="DUF3108 domain-containing protein" evidence="1">
    <location>
        <begin position="20"/>
        <end position="311"/>
    </location>
</feature>
<evidence type="ECO:0000256" key="1">
    <source>
        <dbReference type="SAM" id="SignalP"/>
    </source>
</evidence>
<protein>
    <recommendedName>
        <fullName evidence="4">DUF3108 domain-containing protein</fullName>
    </recommendedName>
</protein>
<keyword evidence="3" id="KW-1185">Reference proteome</keyword>
<accession>A0ABW4ZLC1</accession>
<reference evidence="3" key="1">
    <citation type="journal article" date="2019" name="Int. J. Syst. Evol. Microbiol.">
        <title>The Global Catalogue of Microorganisms (GCM) 10K type strain sequencing project: providing services to taxonomists for standard genome sequencing and annotation.</title>
        <authorList>
            <consortium name="The Broad Institute Genomics Platform"/>
            <consortium name="The Broad Institute Genome Sequencing Center for Infectious Disease"/>
            <person name="Wu L."/>
            <person name="Ma J."/>
        </authorList>
    </citation>
    <scope>NUCLEOTIDE SEQUENCE [LARGE SCALE GENOMIC DNA]</scope>
    <source>
        <strain evidence="3">KCTC 42217</strain>
    </source>
</reference>
<organism evidence="2 3">
    <name type="scientific">Paradesertivirga mongoliensis</name>
    <dbReference type="NCBI Taxonomy" id="2100740"/>
    <lineage>
        <taxon>Bacteria</taxon>
        <taxon>Pseudomonadati</taxon>
        <taxon>Bacteroidota</taxon>
        <taxon>Sphingobacteriia</taxon>
        <taxon>Sphingobacteriales</taxon>
        <taxon>Sphingobacteriaceae</taxon>
        <taxon>Paradesertivirga</taxon>
    </lineage>
</organism>
<keyword evidence="1" id="KW-0732">Signal</keyword>
<evidence type="ECO:0000313" key="3">
    <source>
        <dbReference type="Proteomes" id="UP001597387"/>
    </source>
</evidence>
<evidence type="ECO:0000313" key="2">
    <source>
        <dbReference type="EMBL" id="MFD2162576.1"/>
    </source>
</evidence>
<dbReference type="Proteomes" id="UP001597387">
    <property type="component" value="Unassembled WGS sequence"/>
</dbReference>
<name>A0ABW4ZLC1_9SPHI</name>
<gene>
    <name evidence="2" type="ORF">ACFSJU_09255</name>
</gene>
<proteinExistence type="predicted"/>
<comment type="caution">
    <text evidence="2">The sequence shown here is derived from an EMBL/GenBank/DDBJ whole genome shotgun (WGS) entry which is preliminary data.</text>
</comment>
<dbReference type="EMBL" id="JBHUHZ010000001">
    <property type="protein sequence ID" value="MFD2162576.1"/>
    <property type="molecule type" value="Genomic_DNA"/>
</dbReference>
<dbReference type="RefSeq" id="WP_255903337.1">
    <property type="nucleotide sequence ID" value="NZ_JAFMZO010000003.1"/>
</dbReference>
<evidence type="ECO:0008006" key="4">
    <source>
        <dbReference type="Google" id="ProtNLM"/>
    </source>
</evidence>
<sequence length="311" mass="35412">MKKILLIAFFIFAVFSARAQNYKGIWHGYLTGDGLVNKSSYALDVKSQEGHIITGRAYIYNNYFFVFYGIFDFIGTIDQGNLKITELALGEYELPKHNLCTKFANVNYSKQSGTEYLKGTWKTLKGMCPVEDVVLKKYVSEKEDTDFPEHLMTKIKEDKSNGILFKGTTLTKPFVLNITKPTVKIELRDYLKEDNDTVTVYANRDEVISKRRITNRVYRKTISFTKLHGLNEIIVYADNLGKVPPNTCVMIIDDGHSRQQVNIISSKQTSAVVYLNYKPLAANPSQPEVVPEHQRAQTKQKKKVVKVTASL</sequence>